<name>A0A5R9JH03_9PROT</name>
<proteinExistence type="predicted"/>
<dbReference type="CDD" id="cd07067">
    <property type="entry name" value="HP_PGM_like"/>
    <property type="match status" value="1"/>
</dbReference>
<feature type="active site" description="Tele-phosphohistidine intermediate" evidence="1">
    <location>
        <position position="16"/>
    </location>
</feature>
<evidence type="ECO:0000256" key="2">
    <source>
        <dbReference type="PIRSR" id="PIRSR613078-2"/>
    </source>
</evidence>
<dbReference type="InterPro" id="IPR029033">
    <property type="entry name" value="His_PPase_superfam"/>
</dbReference>
<dbReference type="SMART" id="SM00855">
    <property type="entry name" value="PGAM"/>
    <property type="match status" value="1"/>
</dbReference>
<dbReference type="InterPro" id="IPR050275">
    <property type="entry name" value="PGM_Phosphatase"/>
</dbReference>
<keyword evidence="4" id="KW-1185">Reference proteome</keyword>
<gene>
    <name evidence="3" type="ORF">FE263_04955</name>
</gene>
<dbReference type="AlphaFoldDB" id="A0A5R9JH03"/>
<dbReference type="GO" id="GO:0101006">
    <property type="term" value="F:protein histidine phosphatase activity"/>
    <property type="evidence" value="ECO:0007669"/>
    <property type="project" value="TreeGrafter"/>
</dbReference>
<evidence type="ECO:0000313" key="3">
    <source>
        <dbReference type="EMBL" id="TLU74706.1"/>
    </source>
</evidence>
<evidence type="ECO:0000313" key="4">
    <source>
        <dbReference type="Proteomes" id="UP000305654"/>
    </source>
</evidence>
<dbReference type="EMBL" id="VCDI01000001">
    <property type="protein sequence ID" value="TLU74706.1"/>
    <property type="molecule type" value="Genomic_DNA"/>
</dbReference>
<reference evidence="3 4" key="1">
    <citation type="submission" date="2019-05" db="EMBL/GenBank/DDBJ databases">
        <authorList>
            <person name="Pankratov T."/>
            <person name="Grouzdev D."/>
        </authorList>
    </citation>
    <scope>NUCLEOTIDE SEQUENCE [LARGE SCALE GENOMIC DNA]</scope>
    <source>
        <strain evidence="3 4">KEBCLARHB70R</strain>
    </source>
</reference>
<organism evidence="3 4">
    <name type="scientific">Lichenicoccus roseus</name>
    <dbReference type="NCBI Taxonomy" id="2683649"/>
    <lineage>
        <taxon>Bacteria</taxon>
        <taxon>Pseudomonadati</taxon>
        <taxon>Pseudomonadota</taxon>
        <taxon>Alphaproteobacteria</taxon>
        <taxon>Acetobacterales</taxon>
        <taxon>Acetobacteraceae</taxon>
        <taxon>Lichenicoccus</taxon>
    </lineage>
</organism>
<dbReference type="SUPFAM" id="SSF53254">
    <property type="entry name" value="Phosphoglycerate mutase-like"/>
    <property type="match status" value="1"/>
</dbReference>
<dbReference type="OrthoDB" id="9781415at2"/>
<protein>
    <submittedName>
        <fullName evidence="3">Histidine phosphatase family protein</fullName>
    </submittedName>
</protein>
<sequence length="215" mass="23392">MACPERPPLCLYLVRHGETAWSRSGQHTGRTDIPLTPEGEDEARALQPSLAAIEFNRVLTSPLLRARRTCELAGLGGAARPEPDLLEWNYGDYEGLRSSDIRAKHAGWTVFRDGCPRGETPEQVADRADRLIARLRAGHGNIALFSHGQFACVLAARWIMAPVLAAEHLALTTASLSILRYNPAHPDVAVIALWNAAPPFLPRFGMLTATDPGSA</sequence>
<dbReference type="Pfam" id="PF00300">
    <property type="entry name" value="His_Phos_1"/>
    <property type="match status" value="1"/>
</dbReference>
<accession>A0A5R9JH03</accession>
<dbReference type="Gene3D" id="3.40.50.1240">
    <property type="entry name" value="Phosphoglycerate mutase-like"/>
    <property type="match status" value="1"/>
</dbReference>
<dbReference type="PANTHER" id="PTHR48100">
    <property type="entry name" value="BROAD-SPECIFICITY PHOSPHATASE YOR283W-RELATED"/>
    <property type="match status" value="1"/>
</dbReference>
<dbReference type="GO" id="GO:0070297">
    <property type="term" value="P:regulation of phosphorelay signal transduction system"/>
    <property type="evidence" value="ECO:0007669"/>
    <property type="project" value="TreeGrafter"/>
</dbReference>
<evidence type="ECO:0000256" key="1">
    <source>
        <dbReference type="PIRSR" id="PIRSR613078-1"/>
    </source>
</evidence>
<feature type="binding site" evidence="2">
    <location>
        <position position="65"/>
    </location>
    <ligand>
        <name>substrate</name>
    </ligand>
</feature>
<dbReference type="PANTHER" id="PTHR48100:SF15">
    <property type="entry name" value="SEDOHEPTULOSE 1,7-BISPHOSPHATASE"/>
    <property type="match status" value="1"/>
</dbReference>
<feature type="binding site" evidence="2">
    <location>
        <begin position="87"/>
        <end position="90"/>
    </location>
    <ligand>
        <name>substrate</name>
    </ligand>
</feature>
<feature type="active site" description="Proton donor/acceptor" evidence="1">
    <location>
        <position position="87"/>
    </location>
</feature>
<dbReference type="Proteomes" id="UP000305654">
    <property type="component" value="Unassembled WGS sequence"/>
</dbReference>
<dbReference type="InterPro" id="IPR013078">
    <property type="entry name" value="His_Pase_superF_clade-1"/>
</dbReference>
<comment type="caution">
    <text evidence="3">The sequence shown here is derived from an EMBL/GenBank/DDBJ whole genome shotgun (WGS) entry which is preliminary data.</text>
</comment>
<feature type="binding site" evidence="2">
    <location>
        <begin position="28"/>
        <end position="29"/>
    </location>
    <ligand>
        <name>substrate</name>
    </ligand>
</feature>